<dbReference type="EMBL" id="AM993098">
    <property type="protein sequence ID" value="CAQ52804.1"/>
    <property type="molecule type" value="Genomic_DNA"/>
</dbReference>
<organism evidence="3">
    <name type="scientific">Pseudomonas aeruginosa</name>
    <dbReference type="NCBI Taxonomy" id="287"/>
    <lineage>
        <taxon>Bacteria</taxon>
        <taxon>Pseudomonadati</taxon>
        <taxon>Pseudomonadota</taxon>
        <taxon>Gammaproteobacteria</taxon>
        <taxon>Pseudomonadales</taxon>
        <taxon>Pseudomonadaceae</taxon>
        <taxon>Pseudomonas</taxon>
    </lineage>
</organism>
<evidence type="ECO:0000259" key="2">
    <source>
        <dbReference type="Pfam" id="PF06527"/>
    </source>
</evidence>
<evidence type="ECO:0000256" key="1">
    <source>
        <dbReference type="SAM" id="MobiDB-lite"/>
    </source>
</evidence>
<evidence type="ECO:0000313" key="3">
    <source>
        <dbReference type="EMBL" id="CAQ52804.1"/>
    </source>
</evidence>
<proteinExistence type="predicted"/>
<dbReference type="AlphaFoldDB" id="B5WYU2"/>
<accession>B5WYU2</accession>
<feature type="domain" description="TniQ" evidence="2">
    <location>
        <begin position="98"/>
        <end position="255"/>
    </location>
</feature>
<feature type="region of interest" description="Disordered" evidence="1">
    <location>
        <begin position="28"/>
        <end position="84"/>
    </location>
</feature>
<protein>
    <recommendedName>
        <fullName evidence="2">TniQ domain-containing protein</fullName>
    </recommendedName>
</protein>
<dbReference type="Pfam" id="PF06527">
    <property type="entry name" value="TniQ"/>
    <property type="match status" value="1"/>
</dbReference>
<dbReference type="InterPro" id="IPR009492">
    <property type="entry name" value="TniQ"/>
</dbReference>
<name>B5WYU2_PSEAI</name>
<sequence length="495" mass="55108">MGGQRRLLLTAGQLRRFAPAAPAFPNCHAGHGSLPAHTQRGHHRGTGALADGGGHRRRGERRGSDQPSHTQHGRLHRTQRAAAAIRAGTDVKPAPRWPLHPAPKEGEALSSWLNRVALCYHMEEPDLLEHDLGHGQVDDLDTAPPLSLLALLSQRSGIELDRLRCMSFAGWVPWLLDSLDDQIPDALETYAFQLSVLLPRLRRKTRSITSWRAWLPSQPINRACPLCLSDPENQAVLLAWKLPLMLSCPLHGCWLESYWGVPGRFLGWENADAEPRTASDAIAAMDQRTWQALTTGHVELPRRRIHAGLWFRLLRTLLDELNTPLSACGTCAGYPRQVWEGCGHPLRAGQSLWRPYETLNPIVRLQMLEAAATAISLIEVRDISPPGEQAKLFWSEPQTGFTSGLPTKAPKPEPINHWQRAVQAIDEAIIEARHNPETARSLFALASYGRRDPASLERLRATFVKEGIPPEFLSHYLPDAPFACLKQNDGLSDKF</sequence>
<reference evidence="3" key="1">
    <citation type="submission" date="2008-05" db="EMBL/GenBank/DDBJ databases">
        <title>Tn5090-like class 1 integron carrying blaVIM-2 and an ISCR1 carrying a unique ABC transporter in a Pseudomonas aeruginosa strain from China.</title>
        <authorList>
            <person name="Li H."/>
            <person name="Yu Y.S."/>
            <person name="Toleman M."/>
            <person name="Walsh T."/>
        </authorList>
    </citation>
    <scope>NUCLEOTIDE SEQUENCE</scope>
    <source>
        <strain evidence="3">R22</strain>
    </source>
</reference>